<dbReference type="EMBL" id="JAEVHI010000003">
    <property type="protein sequence ID" value="KAG5296488.1"/>
    <property type="molecule type" value="Genomic_DNA"/>
</dbReference>
<dbReference type="Proteomes" id="UP000670092">
    <property type="component" value="Unassembled WGS sequence"/>
</dbReference>
<feature type="compositionally biased region" description="Basic and acidic residues" evidence="1">
    <location>
        <begin position="55"/>
        <end position="71"/>
    </location>
</feature>
<comment type="caution">
    <text evidence="2">The sequence shown here is derived from an EMBL/GenBank/DDBJ whole genome shotgun (WGS) entry which is preliminary data.</text>
</comment>
<sequence>MAHKVVSSYSPSAMSSQDGKGVKIHNASRDAQGQQQKDSASKKPTAVVVHNHGSRTYDETRRSGFEGSRWK</sequence>
<reference evidence="2 3" key="1">
    <citation type="submission" date="2021-01" db="EMBL/GenBank/DDBJ databases">
        <title>Chromosome-level genome assembly of a human fungal pathogen reveals clustering of transcriptionally co-regulated genes.</title>
        <authorList>
            <person name="Voorhies M."/>
            <person name="Cohen S."/>
            <person name="Shea T.P."/>
            <person name="Petrus S."/>
            <person name="Munoz J.F."/>
            <person name="Poplawski S."/>
            <person name="Goldman W.E."/>
            <person name="Michael T."/>
            <person name="Cuomo C.A."/>
            <person name="Sil A."/>
            <person name="Beyhan S."/>
        </authorList>
    </citation>
    <scope>NUCLEOTIDE SEQUENCE [LARGE SCALE GENOMIC DNA]</scope>
    <source>
        <strain evidence="2 3">G184AR</strain>
    </source>
</reference>
<feature type="compositionally biased region" description="Low complexity" evidence="1">
    <location>
        <begin position="7"/>
        <end position="16"/>
    </location>
</feature>
<dbReference type="OrthoDB" id="4186939at2759"/>
<feature type="region of interest" description="Disordered" evidence="1">
    <location>
        <begin position="1"/>
        <end position="71"/>
    </location>
</feature>
<organism evidence="2 3">
    <name type="scientific">Ajellomyces capsulatus</name>
    <name type="common">Darling's disease fungus</name>
    <name type="synonym">Histoplasma capsulatum</name>
    <dbReference type="NCBI Taxonomy" id="5037"/>
    <lineage>
        <taxon>Eukaryota</taxon>
        <taxon>Fungi</taxon>
        <taxon>Dikarya</taxon>
        <taxon>Ascomycota</taxon>
        <taxon>Pezizomycotina</taxon>
        <taxon>Eurotiomycetes</taxon>
        <taxon>Eurotiomycetidae</taxon>
        <taxon>Onygenales</taxon>
        <taxon>Ajellomycetaceae</taxon>
        <taxon>Histoplasma</taxon>
    </lineage>
</organism>
<protein>
    <submittedName>
        <fullName evidence="2">Uncharacterized protein</fullName>
    </submittedName>
</protein>
<feature type="compositionally biased region" description="Polar residues" evidence="1">
    <location>
        <begin position="29"/>
        <end position="38"/>
    </location>
</feature>
<name>A0A8H7YVR9_AJECA</name>
<proteinExistence type="predicted"/>
<evidence type="ECO:0000313" key="3">
    <source>
        <dbReference type="Proteomes" id="UP000670092"/>
    </source>
</evidence>
<evidence type="ECO:0000256" key="1">
    <source>
        <dbReference type="SAM" id="MobiDB-lite"/>
    </source>
</evidence>
<accession>A0A8H7YVR9</accession>
<dbReference type="VEuPathDB" id="FungiDB:I7I52_07204"/>
<evidence type="ECO:0000313" key="2">
    <source>
        <dbReference type="EMBL" id="KAG5296488.1"/>
    </source>
</evidence>
<gene>
    <name evidence="2" type="ORF">I7I52_07204</name>
</gene>
<dbReference type="AlphaFoldDB" id="A0A8H7YVR9"/>